<dbReference type="SUPFAM" id="SSF48498">
    <property type="entry name" value="Tetracyclin repressor-like, C-terminal domain"/>
    <property type="match status" value="1"/>
</dbReference>
<dbReference type="InterPro" id="IPR036271">
    <property type="entry name" value="Tet_transcr_reg_TetR-rel_C_sf"/>
</dbReference>
<evidence type="ECO:0000259" key="5">
    <source>
        <dbReference type="PROSITE" id="PS50977"/>
    </source>
</evidence>
<evidence type="ECO:0000313" key="6">
    <source>
        <dbReference type="EMBL" id="GLY91735.1"/>
    </source>
</evidence>
<sequence>MTTEYSAAGDPKRSLELLWGAEGRDDRPGRPGPKPRLTVDGIVRAAIEIADAEGLAALSMRRVAERLGVTAMSLYTYVPGKAELIDVMLDRVYGETTTPAEPEGGGWRARLQAIARDNRARYLRHPWLLQVATSRPVLGPNETARYDRELRAVDGLGLSDVEMDLVVSVLSDYVHGAVRGAVESAQAQRRTDLTDEEWWQARAPLLEKVLDVTRFPTATRVGAAAGAEYGSAHDPARAFELGLRLILDGLQALIQARSDESG</sequence>
<dbReference type="RefSeq" id="WP_285583528.1">
    <property type="nucleotide sequence ID" value="NZ_BSTK01000022.1"/>
</dbReference>
<dbReference type="Proteomes" id="UP001165074">
    <property type="component" value="Unassembled WGS sequence"/>
</dbReference>
<reference evidence="6" key="1">
    <citation type="submission" date="2023-03" db="EMBL/GenBank/DDBJ databases">
        <title>Actinoallomurus iriomotensis NBRC 103684.</title>
        <authorList>
            <person name="Ichikawa N."/>
            <person name="Sato H."/>
            <person name="Tonouchi N."/>
        </authorList>
    </citation>
    <scope>NUCLEOTIDE SEQUENCE</scope>
    <source>
        <strain evidence="6">NBRC 103684</strain>
    </source>
</reference>
<keyword evidence="1" id="KW-0805">Transcription regulation</keyword>
<dbReference type="GO" id="GO:0045892">
    <property type="term" value="P:negative regulation of DNA-templated transcription"/>
    <property type="evidence" value="ECO:0007669"/>
    <property type="project" value="InterPro"/>
</dbReference>
<dbReference type="AlphaFoldDB" id="A0A9W6SF85"/>
<feature type="domain" description="HTH tetR-type" evidence="5">
    <location>
        <begin position="36"/>
        <end position="96"/>
    </location>
</feature>
<dbReference type="GO" id="GO:0003700">
    <property type="term" value="F:DNA-binding transcription factor activity"/>
    <property type="evidence" value="ECO:0007669"/>
    <property type="project" value="TreeGrafter"/>
</dbReference>
<evidence type="ECO:0000256" key="2">
    <source>
        <dbReference type="ARBA" id="ARBA00023125"/>
    </source>
</evidence>
<dbReference type="GO" id="GO:0000976">
    <property type="term" value="F:transcription cis-regulatory region binding"/>
    <property type="evidence" value="ECO:0007669"/>
    <property type="project" value="TreeGrafter"/>
</dbReference>
<dbReference type="PANTHER" id="PTHR30055:SF151">
    <property type="entry name" value="TRANSCRIPTIONAL REGULATORY PROTEIN"/>
    <property type="match status" value="1"/>
</dbReference>
<protein>
    <submittedName>
        <fullName evidence="6">TetR family transcriptional regulator</fullName>
    </submittedName>
</protein>
<organism evidence="6 7">
    <name type="scientific">Actinoallomurus iriomotensis</name>
    <dbReference type="NCBI Taxonomy" id="478107"/>
    <lineage>
        <taxon>Bacteria</taxon>
        <taxon>Bacillati</taxon>
        <taxon>Actinomycetota</taxon>
        <taxon>Actinomycetes</taxon>
        <taxon>Streptosporangiales</taxon>
        <taxon>Thermomonosporaceae</taxon>
        <taxon>Actinoallomurus</taxon>
    </lineage>
</organism>
<feature type="DNA-binding region" description="H-T-H motif" evidence="4">
    <location>
        <begin position="59"/>
        <end position="78"/>
    </location>
</feature>
<dbReference type="PANTHER" id="PTHR30055">
    <property type="entry name" value="HTH-TYPE TRANSCRIPTIONAL REGULATOR RUTR"/>
    <property type="match status" value="1"/>
</dbReference>
<comment type="caution">
    <text evidence="6">The sequence shown here is derived from an EMBL/GenBank/DDBJ whole genome shotgun (WGS) entry which is preliminary data.</text>
</comment>
<accession>A0A9W6SF85</accession>
<evidence type="ECO:0000256" key="1">
    <source>
        <dbReference type="ARBA" id="ARBA00023015"/>
    </source>
</evidence>
<dbReference type="Gene3D" id="1.10.357.10">
    <property type="entry name" value="Tetracycline Repressor, domain 2"/>
    <property type="match status" value="1"/>
</dbReference>
<dbReference type="PROSITE" id="PS50977">
    <property type="entry name" value="HTH_TETR_2"/>
    <property type="match status" value="1"/>
</dbReference>
<gene>
    <name evidence="6" type="ORF">Airi02_096630</name>
</gene>
<evidence type="ECO:0000256" key="3">
    <source>
        <dbReference type="ARBA" id="ARBA00023163"/>
    </source>
</evidence>
<proteinExistence type="predicted"/>
<dbReference type="Gene3D" id="1.10.10.60">
    <property type="entry name" value="Homeodomain-like"/>
    <property type="match status" value="1"/>
</dbReference>
<dbReference type="EMBL" id="BSTK01000022">
    <property type="protein sequence ID" value="GLY91735.1"/>
    <property type="molecule type" value="Genomic_DNA"/>
</dbReference>
<name>A0A9W6SF85_9ACTN</name>
<dbReference type="SUPFAM" id="SSF46689">
    <property type="entry name" value="Homeodomain-like"/>
    <property type="match status" value="1"/>
</dbReference>
<dbReference type="InterPro" id="IPR050109">
    <property type="entry name" value="HTH-type_TetR-like_transc_reg"/>
</dbReference>
<evidence type="ECO:0000313" key="7">
    <source>
        <dbReference type="Proteomes" id="UP001165074"/>
    </source>
</evidence>
<dbReference type="InterPro" id="IPR004111">
    <property type="entry name" value="Repressor_TetR_C"/>
</dbReference>
<keyword evidence="3" id="KW-0804">Transcription</keyword>
<dbReference type="Pfam" id="PF00440">
    <property type="entry name" value="TetR_N"/>
    <property type="match status" value="1"/>
</dbReference>
<dbReference type="Pfam" id="PF02909">
    <property type="entry name" value="TetR_C_1"/>
    <property type="match status" value="1"/>
</dbReference>
<evidence type="ECO:0000256" key="4">
    <source>
        <dbReference type="PROSITE-ProRule" id="PRU00335"/>
    </source>
</evidence>
<dbReference type="InterPro" id="IPR001647">
    <property type="entry name" value="HTH_TetR"/>
</dbReference>
<dbReference type="InterPro" id="IPR009057">
    <property type="entry name" value="Homeodomain-like_sf"/>
</dbReference>
<keyword evidence="7" id="KW-1185">Reference proteome</keyword>
<keyword evidence="2 4" id="KW-0238">DNA-binding</keyword>